<sequence length="297" mass="33323">MTDNRAEVLRTLRGTTSLKKFIDRLVEYGLTEKLTRQRLSKIEKGTAVFPPGLAAEIAETLIRSGVPPQQVEPLRVVRQPLIEPVPARTAAMRWKQWSRMVARVPNRRWWEQPLTVLSRMTSSEYAGAYRQLFERYGGDSEEVLHLLRRRLEIGGEGGPFHPVEGDAVGIRRAASTLRVCADRTDLFLLEVKLRNTGTVPWRDRLLFRLGTPVSASLPLTPAILPVPDTDPGGVCELIVPGRAQWFQNLAVVSYVMVFPDLSSCLPGRLPLWVDTRTEVYESTFDLPPGFPAAEIAD</sequence>
<reference evidence="1 2" key="1">
    <citation type="journal article" date="2019" name="Int. J. Syst. Evol. Microbiol.">
        <title>The Global Catalogue of Microorganisms (GCM) 10K type strain sequencing project: providing services to taxonomists for standard genome sequencing and annotation.</title>
        <authorList>
            <consortium name="The Broad Institute Genomics Platform"/>
            <consortium name="The Broad Institute Genome Sequencing Center for Infectious Disease"/>
            <person name="Wu L."/>
            <person name="Ma J."/>
        </authorList>
    </citation>
    <scope>NUCLEOTIDE SEQUENCE [LARGE SCALE GENOMIC DNA]</scope>
    <source>
        <strain evidence="1 2">JCM 14969</strain>
    </source>
</reference>
<evidence type="ECO:0000313" key="1">
    <source>
        <dbReference type="EMBL" id="GAA1567813.1"/>
    </source>
</evidence>
<keyword evidence="2" id="KW-1185">Reference proteome</keyword>
<evidence type="ECO:0008006" key="3">
    <source>
        <dbReference type="Google" id="ProtNLM"/>
    </source>
</evidence>
<dbReference type="Proteomes" id="UP001500393">
    <property type="component" value="Unassembled WGS sequence"/>
</dbReference>
<dbReference type="EMBL" id="BAAAOS010000018">
    <property type="protein sequence ID" value="GAA1567813.1"/>
    <property type="molecule type" value="Genomic_DNA"/>
</dbReference>
<name>A0ABN2D042_9ACTN</name>
<evidence type="ECO:0000313" key="2">
    <source>
        <dbReference type="Proteomes" id="UP001500393"/>
    </source>
</evidence>
<gene>
    <name evidence="1" type="ORF">GCM10009789_21540</name>
</gene>
<comment type="caution">
    <text evidence="1">The sequence shown here is derived from an EMBL/GenBank/DDBJ whole genome shotgun (WGS) entry which is preliminary data.</text>
</comment>
<accession>A0ABN2D042</accession>
<protein>
    <recommendedName>
        <fullName evidence="3">DUF4832 domain-containing protein</fullName>
    </recommendedName>
</protein>
<dbReference type="RefSeq" id="WP_344212490.1">
    <property type="nucleotide sequence ID" value="NZ_BAAAOS010000018.1"/>
</dbReference>
<organism evidence="1 2">
    <name type="scientific">Kribbella sancticallisti</name>
    <dbReference type="NCBI Taxonomy" id="460087"/>
    <lineage>
        <taxon>Bacteria</taxon>
        <taxon>Bacillati</taxon>
        <taxon>Actinomycetota</taxon>
        <taxon>Actinomycetes</taxon>
        <taxon>Propionibacteriales</taxon>
        <taxon>Kribbellaceae</taxon>
        <taxon>Kribbella</taxon>
    </lineage>
</organism>
<proteinExistence type="predicted"/>